<dbReference type="AlphaFoldDB" id="A0A2S5B742"/>
<proteinExistence type="predicted"/>
<name>A0A2S5B742_9BASI</name>
<dbReference type="OrthoDB" id="3355826at2759"/>
<evidence type="ECO:0000313" key="1">
    <source>
        <dbReference type="EMBL" id="POY72588.1"/>
    </source>
</evidence>
<dbReference type="GO" id="GO:0008168">
    <property type="term" value="F:methyltransferase activity"/>
    <property type="evidence" value="ECO:0007669"/>
    <property type="project" value="TreeGrafter"/>
</dbReference>
<dbReference type="Proteomes" id="UP000237144">
    <property type="component" value="Unassembled WGS sequence"/>
</dbReference>
<dbReference type="Gene3D" id="3.40.50.150">
    <property type="entry name" value="Vaccinia Virus protein VP39"/>
    <property type="match status" value="1"/>
</dbReference>
<comment type="caution">
    <text evidence="1">The sequence shown here is derived from an EMBL/GenBank/DDBJ whole genome shotgun (WGS) entry which is preliminary data.</text>
</comment>
<dbReference type="Pfam" id="PF01209">
    <property type="entry name" value="Ubie_methyltran"/>
    <property type="match status" value="1"/>
</dbReference>
<keyword evidence="2" id="KW-1185">Reference proteome</keyword>
<protein>
    <recommendedName>
        <fullName evidence="3">Methyltransferase domain-containing protein</fullName>
    </recommendedName>
</protein>
<gene>
    <name evidence="1" type="ORF">BMF94_4415</name>
</gene>
<accession>A0A2S5B742</accession>
<dbReference type="SUPFAM" id="SSF53335">
    <property type="entry name" value="S-adenosyl-L-methionine-dependent methyltransferases"/>
    <property type="match status" value="1"/>
</dbReference>
<dbReference type="InterPro" id="IPR029063">
    <property type="entry name" value="SAM-dependent_MTases_sf"/>
</dbReference>
<organism evidence="1 2">
    <name type="scientific">Rhodotorula taiwanensis</name>
    <dbReference type="NCBI Taxonomy" id="741276"/>
    <lineage>
        <taxon>Eukaryota</taxon>
        <taxon>Fungi</taxon>
        <taxon>Dikarya</taxon>
        <taxon>Basidiomycota</taxon>
        <taxon>Pucciniomycotina</taxon>
        <taxon>Microbotryomycetes</taxon>
        <taxon>Sporidiobolales</taxon>
        <taxon>Sporidiobolaceae</taxon>
        <taxon>Rhodotorula</taxon>
    </lineage>
</organism>
<sequence length="277" mass="30105">MSHADDVKLAPDFAAFDEQKIATMESITEPAMSVAAIAGPADQLLKLSGITGKVKTDPVYLLESAAGAGCLTAALLRAVPANEAKDLKIVCGDVVPEMVKLAAARSSKEGWKGVETKVFDGMDIPYPDGTFTHAMIHYGIQLYPDPSKGISENHRVLQPGGTFAVSVWHTPGFLPYLVRANPDFTVPAPMRHPLTKRETAPPTLEQAGFTNVRMEDVVVPVDFESPAQAVAQWYSLMKGMFKDEEMAKRVEELLRADHGDRAFKLDWKGLNVAAEKV</sequence>
<dbReference type="PANTHER" id="PTHR43591:SF24">
    <property type="entry name" value="2-METHOXY-6-POLYPRENYL-1,4-BENZOQUINOL METHYLASE, MITOCHONDRIAL"/>
    <property type="match status" value="1"/>
</dbReference>
<dbReference type="CDD" id="cd02440">
    <property type="entry name" value="AdoMet_MTases"/>
    <property type="match status" value="1"/>
</dbReference>
<evidence type="ECO:0008006" key="3">
    <source>
        <dbReference type="Google" id="ProtNLM"/>
    </source>
</evidence>
<evidence type="ECO:0000313" key="2">
    <source>
        <dbReference type="Proteomes" id="UP000237144"/>
    </source>
</evidence>
<dbReference type="PANTHER" id="PTHR43591">
    <property type="entry name" value="METHYLTRANSFERASE"/>
    <property type="match status" value="1"/>
</dbReference>
<reference evidence="1 2" key="1">
    <citation type="journal article" date="2018" name="Front. Microbiol.">
        <title>Prospects for Fungal Bioremediation of Acidic Radioactive Waste Sites: Characterization and Genome Sequence of Rhodotorula taiwanensis MD1149.</title>
        <authorList>
            <person name="Tkavc R."/>
            <person name="Matrosova V.Y."/>
            <person name="Grichenko O.E."/>
            <person name="Gostincar C."/>
            <person name="Volpe R.P."/>
            <person name="Klimenkova P."/>
            <person name="Gaidamakova E.K."/>
            <person name="Zhou C.E."/>
            <person name="Stewart B.J."/>
            <person name="Lyman M.G."/>
            <person name="Malfatti S.A."/>
            <person name="Rubinfeld B."/>
            <person name="Courtot M."/>
            <person name="Singh J."/>
            <person name="Dalgard C.L."/>
            <person name="Hamilton T."/>
            <person name="Frey K.G."/>
            <person name="Gunde-Cimerman N."/>
            <person name="Dugan L."/>
            <person name="Daly M.J."/>
        </authorList>
    </citation>
    <scope>NUCLEOTIDE SEQUENCE [LARGE SCALE GENOMIC DNA]</scope>
    <source>
        <strain evidence="1 2">MD1149</strain>
    </source>
</reference>
<dbReference type="STRING" id="741276.A0A2S5B742"/>
<dbReference type="EMBL" id="PJQD01000048">
    <property type="protein sequence ID" value="POY72588.1"/>
    <property type="molecule type" value="Genomic_DNA"/>
</dbReference>